<sequence length="550" mass="62217">HLSKHQIWDQKKNLLSKSRGKLLRRGDESQLRSGGLYGDNAVDIATSWLDGDGSRFSAISQSGREFDVNMLRSNREDFSKVRIWAKRNVLLGNSHNFVSSISHQHATVQQLLNVYPKVSRNGYFKVHYFMESRDFPLKFSGQSIFSNPEVFRRTKEFEKTENLFYGLENSGKLLHRGGASFVQNGRLYRDNVINVAASLLGGDGGIFSGTSKSASELDVSMLRSRRNHFSKERTWVEKNALRGNSRNLVSSISHQHASVQQLLNVDPKMGGNGDLEVHYFMERHNFPLKLSGRSVFYSPQMVGKRKGFQKANKRFYLLGAGDRLLRQKDTVQLQNGSLYVDNAVDVAASWLAGGGSKLSGISPSASQLDLDMQRRHFSKPRTFSRKDNVVTESRNLVSFAGHRRTNEQQLLTIDDIVRKGKELSIGSFVTDPRSSDYRNVLVFGRGWSAAAPFSTCRSCLNVGSENFYQTRSYFIPKLYWFNLRPFSNFKFSGSSPYSYPVGLTVFPGSESSLLSRSNYFIVPLPVLKSIKVLGMVFTAESQMRKYFRVL</sequence>
<accession>A0A0N5AUH6</accession>
<name>A0A0N5AUH6_9BILA</name>
<dbReference type="AlphaFoldDB" id="A0A0N5AUH6"/>
<proteinExistence type="predicted"/>
<protein>
    <submittedName>
        <fullName evidence="2">Omp85 domain-containing protein</fullName>
    </submittedName>
</protein>
<reference evidence="2" key="1">
    <citation type="submission" date="2017-02" db="UniProtKB">
        <authorList>
            <consortium name="WormBaseParasite"/>
        </authorList>
    </citation>
    <scope>IDENTIFICATION</scope>
</reference>
<evidence type="ECO:0000313" key="2">
    <source>
        <dbReference type="WBParaSite" id="SMUV_0000851301-mRNA-1"/>
    </source>
</evidence>
<dbReference type="Proteomes" id="UP000046393">
    <property type="component" value="Unplaced"/>
</dbReference>
<organism evidence="1 2">
    <name type="scientific">Syphacia muris</name>
    <dbReference type="NCBI Taxonomy" id="451379"/>
    <lineage>
        <taxon>Eukaryota</taxon>
        <taxon>Metazoa</taxon>
        <taxon>Ecdysozoa</taxon>
        <taxon>Nematoda</taxon>
        <taxon>Chromadorea</taxon>
        <taxon>Rhabditida</taxon>
        <taxon>Spirurina</taxon>
        <taxon>Oxyuridomorpha</taxon>
        <taxon>Oxyuroidea</taxon>
        <taxon>Oxyuridae</taxon>
        <taxon>Syphacia</taxon>
    </lineage>
</organism>
<evidence type="ECO:0000313" key="1">
    <source>
        <dbReference type="Proteomes" id="UP000046393"/>
    </source>
</evidence>
<keyword evidence="1" id="KW-1185">Reference proteome</keyword>
<dbReference type="WBParaSite" id="SMUV_0000851301-mRNA-1">
    <property type="protein sequence ID" value="SMUV_0000851301-mRNA-1"/>
    <property type="gene ID" value="SMUV_0000851301"/>
</dbReference>